<name>A0A6N7XM90_9FIRM</name>
<dbReference type="Proteomes" id="UP000469523">
    <property type="component" value="Unassembled WGS sequence"/>
</dbReference>
<keyword evidence="1" id="KW-0812">Transmembrane</keyword>
<sequence>MKKFIKLAFICLGIIITIGIVIKLVEYNSLSSKNTRSLEKILFEDIKLGKYSNEGMVKDLITIDYDKLYVFEPYESVEEMEKQLGLKHTKLKVVYSEGWMNMVFIKEDRIVAYLYGFDSYYIDLPKGIYSKEKMNQMIYYSEEKEIGNSSDARKKYIYYEFKEK</sequence>
<keyword evidence="1" id="KW-0472">Membrane</keyword>
<protein>
    <submittedName>
        <fullName evidence="2">Uncharacterized protein</fullName>
    </submittedName>
</protein>
<evidence type="ECO:0000256" key="1">
    <source>
        <dbReference type="SAM" id="Phobius"/>
    </source>
</evidence>
<comment type="caution">
    <text evidence="2">The sequence shown here is derived from an EMBL/GenBank/DDBJ whole genome shotgun (WGS) entry which is preliminary data.</text>
</comment>
<feature type="transmembrane region" description="Helical" evidence="1">
    <location>
        <begin position="7"/>
        <end position="25"/>
    </location>
</feature>
<reference evidence="2 3" key="1">
    <citation type="submission" date="2019-09" db="EMBL/GenBank/DDBJ databases">
        <title>In-depth cultivation of the pig gut microbiome towards novel bacterial diversity and tailored functional studies.</title>
        <authorList>
            <person name="Wylensek D."/>
            <person name="Hitch T.C.A."/>
            <person name="Clavel T."/>
        </authorList>
    </citation>
    <scope>NUCLEOTIDE SEQUENCE [LARGE SCALE GENOMIC DNA]</scope>
    <source>
        <strain evidence="2 3">WCA3-693-APC-4?</strain>
    </source>
</reference>
<evidence type="ECO:0000313" key="3">
    <source>
        <dbReference type="Proteomes" id="UP000469523"/>
    </source>
</evidence>
<proteinExistence type="predicted"/>
<evidence type="ECO:0000313" key="2">
    <source>
        <dbReference type="EMBL" id="MSU02646.1"/>
    </source>
</evidence>
<dbReference type="EMBL" id="VUNQ01000038">
    <property type="protein sequence ID" value="MSU02646.1"/>
    <property type="molecule type" value="Genomic_DNA"/>
</dbReference>
<dbReference type="RefSeq" id="WP_154441672.1">
    <property type="nucleotide sequence ID" value="NZ_JAHLPJ010000001.1"/>
</dbReference>
<dbReference type="AlphaFoldDB" id="A0A6N7XM90"/>
<organism evidence="2 3">
    <name type="scientific">Tissierella pigra</name>
    <dbReference type="NCBI Taxonomy" id="2607614"/>
    <lineage>
        <taxon>Bacteria</taxon>
        <taxon>Bacillati</taxon>
        <taxon>Bacillota</taxon>
        <taxon>Tissierellia</taxon>
        <taxon>Tissierellales</taxon>
        <taxon>Tissierellaceae</taxon>
        <taxon>Tissierella</taxon>
    </lineage>
</organism>
<keyword evidence="3" id="KW-1185">Reference proteome</keyword>
<accession>A0A6N7XM90</accession>
<gene>
    <name evidence="2" type="ORF">FYJ83_14390</name>
</gene>
<keyword evidence="1" id="KW-1133">Transmembrane helix</keyword>